<dbReference type="CDD" id="cd01741">
    <property type="entry name" value="GATase1_1"/>
    <property type="match status" value="1"/>
</dbReference>
<dbReference type="Pfam" id="PF00117">
    <property type="entry name" value="GATase"/>
    <property type="match status" value="1"/>
</dbReference>
<dbReference type="PANTHER" id="PTHR42695">
    <property type="entry name" value="GLUTAMINE AMIDOTRANSFERASE YLR126C-RELATED"/>
    <property type="match status" value="1"/>
</dbReference>
<dbReference type="AlphaFoldDB" id="A0AAW7XL92"/>
<evidence type="ECO:0000259" key="1">
    <source>
        <dbReference type="Pfam" id="PF00117"/>
    </source>
</evidence>
<dbReference type="Proteomes" id="UP001169862">
    <property type="component" value="Unassembled WGS sequence"/>
</dbReference>
<dbReference type="Gene3D" id="3.40.50.880">
    <property type="match status" value="1"/>
</dbReference>
<name>A0AAW7XL92_9GAMM</name>
<dbReference type="InterPro" id="IPR017926">
    <property type="entry name" value="GATASE"/>
</dbReference>
<evidence type="ECO:0000313" key="3">
    <source>
        <dbReference type="Proteomes" id="UP001169862"/>
    </source>
</evidence>
<dbReference type="EMBL" id="JAUOPG010000011">
    <property type="protein sequence ID" value="MDO6454900.1"/>
    <property type="molecule type" value="Genomic_DNA"/>
</dbReference>
<dbReference type="PROSITE" id="PS51273">
    <property type="entry name" value="GATASE_TYPE_1"/>
    <property type="match status" value="1"/>
</dbReference>
<dbReference type="InterPro" id="IPR044992">
    <property type="entry name" value="ChyE-like"/>
</dbReference>
<feature type="domain" description="Glutamine amidotransferase" evidence="1">
    <location>
        <begin position="40"/>
        <end position="190"/>
    </location>
</feature>
<dbReference type="PANTHER" id="PTHR42695:SF5">
    <property type="entry name" value="GLUTAMINE AMIDOTRANSFERASE YLR126C-RELATED"/>
    <property type="match status" value="1"/>
</dbReference>
<sequence>MKIGILAAGISPQELRERHGTYADMSAALFTQHGYDYQFEVFDVREEHFPASIEGFDGWLITGSKANVYENLPWMQRLKALIIKINDAHIPLLGICFGHQIIAEAFGGKVEAYQGGWGLGVNLYSILPVSGLSDTPDTPSTLTLHAVHQDQVVEKPALANVFAHSPFCPYAGLLYGKNVLTVQAHPEFSTAFERDLLELKGGAGIPAEAAQQGLASLDSVPTNSQLVVRWMVNVLNRQV</sequence>
<reference evidence="2" key="1">
    <citation type="submission" date="2023-07" db="EMBL/GenBank/DDBJ databases">
        <title>Genome content predicts the carbon catabolic preferences of heterotrophic bacteria.</title>
        <authorList>
            <person name="Gralka M."/>
        </authorList>
    </citation>
    <scope>NUCLEOTIDE SEQUENCE</scope>
    <source>
        <strain evidence="2">I2M16</strain>
    </source>
</reference>
<comment type="caution">
    <text evidence="2">The sequence shown here is derived from an EMBL/GenBank/DDBJ whole genome shotgun (WGS) entry which is preliminary data.</text>
</comment>
<keyword evidence="2" id="KW-0378">Hydrolase</keyword>
<accession>A0AAW7XL92</accession>
<proteinExistence type="predicted"/>
<dbReference type="GO" id="GO:0016787">
    <property type="term" value="F:hydrolase activity"/>
    <property type="evidence" value="ECO:0007669"/>
    <property type="project" value="UniProtKB-KW"/>
</dbReference>
<dbReference type="SUPFAM" id="SSF52317">
    <property type="entry name" value="Class I glutamine amidotransferase-like"/>
    <property type="match status" value="1"/>
</dbReference>
<organism evidence="2 3">
    <name type="scientific">Neptunomonas phycophila</name>
    <dbReference type="NCBI Taxonomy" id="1572645"/>
    <lineage>
        <taxon>Bacteria</taxon>
        <taxon>Pseudomonadati</taxon>
        <taxon>Pseudomonadota</taxon>
        <taxon>Gammaproteobacteria</taxon>
        <taxon>Oceanospirillales</taxon>
        <taxon>Oceanospirillaceae</taxon>
        <taxon>Neptunomonas</taxon>
    </lineage>
</organism>
<dbReference type="InterPro" id="IPR029062">
    <property type="entry name" value="Class_I_gatase-like"/>
</dbReference>
<dbReference type="RefSeq" id="WP_303551778.1">
    <property type="nucleotide sequence ID" value="NZ_JAUOPG010000011.1"/>
</dbReference>
<dbReference type="GO" id="GO:0005829">
    <property type="term" value="C:cytosol"/>
    <property type="evidence" value="ECO:0007669"/>
    <property type="project" value="TreeGrafter"/>
</dbReference>
<protein>
    <submittedName>
        <fullName evidence="2">Gamma-glutamyl-gamma-aminobutyrate hydrolase family protein</fullName>
    </submittedName>
</protein>
<evidence type="ECO:0000313" key="2">
    <source>
        <dbReference type="EMBL" id="MDO6454900.1"/>
    </source>
</evidence>
<gene>
    <name evidence="2" type="ORF">Q4490_15125</name>
</gene>